<dbReference type="InterPro" id="IPR002577">
    <property type="entry name" value="HTH_HxlR"/>
</dbReference>
<dbReference type="InterPro" id="IPR036390">
    <property type="entry name" value="WH_DNA-bd_sf"/>
</dbReference>
<sequence>METMRVYSKTELSFEIISRKWMCFIVHTLANGPKRFAEISAAIPNISNRVLTERIKELEDLEIINRNVIPHRPVRIEYSLTEKGKALSDVLNEVGKWAGKWM</sequence>
<dbReference type="Proteomes" id="UP000809829">
    <property type="component" value="Unassembled WGS sequence"/>
</dbReference>
<keyword evidence="2 5" id="KW-0238">DNA-binding</keyword>
<gene>
    <name evidence="5" type="ORF">JOC83_002502</name>
</gene>
<evidence type="ECO:0000259" key="4">
    <source>
        <dbReference type="PROSITE" id="PS51118"/>
    </source>
</evidence>
<dbReference type="PROSITE" id="PS51118">
    <property type="entry name" value="HTH_HXLR"/>
    <property type="match status" value="1"/>
</dbReference>
<feature type="domain" description="HTH hxlR-type" evidence="4">
    <location>
        <begin position="8"/>
        <end position="102"/>
    </location>
</feature>
<evidence type="ECO:0000313" key="6">
    <source>
        <dbReference type="Proteomes" id="UP000809829"/>
    </source>
</evidence>
<evidence type="ECO:0000313" key="5">
    <source>
        <dbReference type="EMBL" id="MBM7703653.1"/>
    </source>
</evidence>
<reference evidence="5 6" key="1">
    <citation type="submission" date="2021-01" db="EMBL/GenBank/DDBJ databases">
        <title>Genomic Encyclopedia of Type Strains, Phase IV (KMG-IV): sequencing the most valuable type-strain genomes for metagenomic binning, comparative biology and taxonomic classification.</title>
        <authorList>
            <person name="Goeker M."/>
        </authorList>
    </citation>
    <scope>NUCLEOTIDE SEQUENCE [LARGE SCALE GENOMIC DNA]</scope>
    <source>
        <strain evidence="5 6">DSM 104297</strain>
    </source>
</reference>
<dbReference type="InterPro" id="IPR036388">
    <property type="entry name" value="WH-like_DNA-bd_sf"/>
</dbReference>
<name>A0ABS2QWS7_9BACI</name>
<evidence type="ECO:0000256" key="1">
    <source>
        <dbReference type="ARBA" id="ARBA00023015"/>
    </source>
</evidence>
<dbReference type="GO" id="GO:0003677">
    <property type="term" value="F:DNA binding"/>
    <property type="evidence" value="ECO:0007669"/>
    <property type="project" value="UniProtKB-KW"/>
</dbReference>
<comment type="caution">
    <text evidence="5">The sequence shown here is derived from an EMBL/GenBank/DDBJ whole genome shotgun (WGS) entry which is preliminary data.</text>
</comment>
<dbReference type="SUPFAM" id="SSF46785">
    <property type="entry name" value="Winged helix' DNA-binding domain"/>
    <property type="match status" value="1"/>
</dbReference>
<dbReference type="PANTHER" id="PTHR33204">
    <property type="entry name" value="TRANSCRIPTIONAL REGULATOR, MARR FAMILY"/>
    <property type="match status" value="1"/>
</dbReference>
<accession>A0ABS2QWS7</accession>
<evidence type="ECO:0000256" key="2">
    <source>
        <dbReference type="ARBA" id="ARBA00023125"/>
    </source>
</evidence>
<keyword evidence="1" id="KW-0805">Transcription regulation</keyword>
<dbReference type="Pfam" id="PF01638">
    <property type="entry name" value="HxlR"/>
    <property type="match status" value="1"/>
</dbReference>
<dbReference type="EMBL" id="JAFBFC010000004">
    <property type="protein sequence ID" value="MBM7703653.1"/>
    <property type="molecule type" value="Genomic_DNA"/>
</dbReference>
<dbReference type="PANTHER" id="PTHR33204:SF37">
    <property type="entry name" value="HTH-TYPE TRANSCRIPTIONAL REGULATOR YODB"/>
    <property type="match status" value="1"/>
</dbReference>
<proteinExistence type="predicted"/>
<protein>
    <submittedName>
        <fullName evidence="5">DNA-binding HxlR family transcriptional regulator</fullName>
    </submittedName>
</protein>
<keyword evidence="3" id="KW-0804">Transcription</keyword>
<organism evidence="5 6">
    <name type="scientific">Priestia iocasae</name>
    <dbReference type="NCBI Taxonomy" id="2291674"/>
    <lineage>
        <taxon>Bacteria</taxon>
        <taxon>Bacillati</taxon>
        <taxon>Bacillota</taxon>
        <taxon>Bacilli</taxon>
        <taxon>Bacillales</taxon>
        <taxon>Bacillaceae</taxon>
        <taxon>Priestia</taxon>
    </lineage>
</organism>
<evidence type="ECO:0000256" key="3">
    <source>
        <dbReference type="ARBA" id="ARBA00023163"/>
    </source>
</evidence>
<keyword evidence="6" id="KW-1185">Reference proteome</keyword>
<dbReference type="Gene3D" id="1.10.10.10">
    <property type="entry name" value="Winged helix-like DNA-binding domain superfamily/Winged helix DNA-binding domain"/>
    <property type="match status" value="1"/>
</dbReference>